<accession>A0A923KLK4</accession>
<evidence type="ECO:0000313" key="1">
    <source>
        <dbReference type="EMBL" id="MBC3758933.1"/>
    </source>
</evidence>
<dbReference type="Proteomes" id="UP000656244">
    <property type="component" value="Unassembled WGS sequence"/>
</dbReference>
<comment type="caution">
    <text evidence="1">The sequence shown here is derived from an EMBL/GenBank/DDBJ whole genome shotgun (WGS) entry which is preliminary data.</text>
</comment>
<name>A0A923KLK4_9FLAO</name>
<proteinExistence type="predicted"/>
<gene>
    <name evidence="1" type="ORF">H7U19_10990</name>
</gene>
<organism evidence="1 2">
    <name type="scientific">Hyunsoonleella aquatilis</name>
    <dbReference type="NCBI Taxonomy" id="2762758"/>
    <lineage>
        <taxon>Bacteria</taxon>
        <taxon>Pseudomonadati</taxon>
        <taxon>Bacteroidota</taxon>
        <taxon>Flavobacteriia</taxon>
        <taxon>Flavobacteriales</taxon>
        <taxon>Flavobacteriaceae</taxon>
    </lineage>
</organism>
<dbReference type="AlphaFoldDB" id="A0A923KLK4"/>
<protein>
    <submittedName>
        <fullName evidence="1">Glyoxalase</fullName>
    </submittedName>
</protein>
<reference evidence="1" key="1">
    <citation type="submission" date="2020-08" db="EMBL/GenBank/DDBJ databases">
        <title>Hyunsoonleella sp. strain SJ7 genome sequencing and assembly.</title>
        <authorList>
            <person name="Kim I."/>
        </authorList>
    </citation>
    <scope>NUCLEOTIDE SEQUENCE</scope>
    <source>
        <strain evidence="1">SJ7</strain>
    </source>
</reference>
<sequence length="138" mass="16364">MDSRQFHLKGIRPEILSTTISENMSADERFQNMVLRPIIKFQNDLLIAVFKNYIEKHKSVFYDLSIEKRMDYIENAIQKDMKLRNSMKGMIIGLFTIEDYEIYIQNSSALNKRMMNIVKQRLISNIQLFERPELLAVV</sequence>
<dbReference type="EMBL" id="JACNMF010000003">
    <property type="protein sequence ID" value="MBC3758933.1"/>
    <property type="molecule type" value="Genomic_DNA"/>
</dbReference>
<keyword evidence="2" id="KW-1185">Reference proteome</keyword>
<evidence type="ECO:0000313" key="2">
    <source>
        <dbReference type="Proteomes" id="UP000656244"/>
    </source>
</evidence>
<dbReference type="RefSeq" id="WP_186562277.1">
    <property type="nucleotide sequence ID" value="NZ_JACNMF010000003.1"/>
</dbReference>